<evidence type="ECO:0000313" key="2">
    <source>
        <dbReference type="EMBL" id="WNF23801.1"/>
    </source>
</evidence>
<proteinExistence type="predicted"/>
<evidence type="ECO:0000256" key="1">
    <source>
        <dbReference type="SAM" id="MobiDB-lite"/>
    </source>
</evidence>
<feature type="region of interest" description="Disordered" evidence="1">
    <location>
        <begin position="25"/>
        <end position="45"/>
    </location>
</feature>
<sequence>MGYVFTAIVLFVVFYSIYKIITSGKLPSNNYTPFDDLAEGKKKED</sequence>
<dbReference type="RefSeq" id="WP_311074292.1">
    <property type="nucleotide sequence ID" value="NZ_CP134494.1"/>
</dbReference>
<evidence type="ECO:0000313" key="3">
    <source>
        <dbReference type="Proteomes" id="UP001303324"/>
    </source>
</evidence>
<accession>A0ABY9VIL8</accession>
<reference evidence="2 3" key="1">
    <citation type="submission" date="2023-09" db="EMBL/GenBank/DDBJ databases">
        <title>Microbial mechanism of fulvic acid promoting antimony reduction mineralization in rice fields.</title>
        <authorList>
            <person name="Chen G."/>
            <person name="Lan J."/>
        </authorList>
    </citation>
    <scope>NUCLEOTIDE SEQUENCE [LARGE SCALE GENOMIC DNA]</scope>
    <source>
        <strain evidence="2 3">PS1</strain>
    </source>
</reference>
<gene>
    <name evidence="2" type="ORF">RH061_04630</name>
</gene>
<evidence type="ECO:0008006" key="4">
    <source>
        <dbReference type="Google" id="ProtNLM"/>
    </source>
</evidence>
<name>A0ABY9VIL8_9BACI</name>
<organism evidence="2 3">
    <name type="scientific">Mesobacillus jeotgali</name>
    <dbReference type="NCBI Taxonomy" id="129985"/>
    <lineage>
        <taxon>Bacteria</taxon>
        <taxon>Bacillati</taxon>
        <taxon>Bacillota</taxon>
        <taxon>Bacilli</taxon>
        <taxon>Bacillales</taxon>
        <taxon>Bacillaceae</taxon>
        <taxon>Mesobacillus</taxon>
    </lineage>
</organism>
<keyword evidence="3" id="KW-1185">Reference proteome</keyword>
<dbReference type="EMBL" id="CP134494">
    <property type="protein sequence ID" value="WNF23801.1"/>
    <property type="molecule type" value="Genomic_DNA"/>
</dbReference>
<dbReference type="Proteomes" id="UP001303324">
    <property type="component" value="Chromosome"/>
</dbReference>
<protein>
    <recommendedName>
        <fullName evidence="4">DUF3951 domain-containing protein</fullName>
    </recommendedName>
</protein>